<evidence type="ECO:0000313" key="4">
    <source>
        <dbReference type="EMBL" id="MBK8573362.1"/>
    </source>
</evidence>
<dbReference type="Proteomes" id="UP000709959">
    <property type="component" value="Unassembled WGS sequence"/>
</dbReference>
<keyword evidence="3" id="KW-0949">S-adenosyl-L-methionine</keyword>
<dbReference type="SUPFAM" id="SSF53335">
    <property type="entry name" value="S-adenosyl-L-methionine-dependent methyltransferases"/>
    <property type="match status" value="1"/>
</dbReference>
<protein>
    <submittedName>
        <fullName evidence="4">Methyltransferase domain-containing protein</fullName>
    </submittedName>
</protein>
<dbReference type="InterPro" id="IPR029063">
    <property type="entry name" value="SAM-dependent_MTases_sf"/>
</dbReference>
<reference evidence="4 5" key="1">
    <citation type="submission" date="2020-10" db="EMBL/GenBank/DDBJ databases">
        <title>Connecting structure to function with the recovery of over 1000 high-quality activated sludge metagenome-assembled genomes encoding full-length rRNA genes using long-read sequencing.</title>
        <authorList>
            <person name="Singleton C.M."/>
            <person name="Petriglieri F."/>
            <person name="Kristensen J.M."/>
            <person name="Kirkegaard R.H."/>
            <person name="Michaelsen T.Y."/>
            <person name="Andersen M.H."/>
            <person name="Karst S.M."/>
            <person name="Dueholm M.S."/>
            <person name="Nielsen P.H."/>
            <person name="Albertsen M."/>
        </authorList>
    </citation>
    <scope>NUCLEOTIDE SEQUENCE [LARGE SCALE GENOMIC DNA]</scope>
    <source>
        <strain evidence="4">OdNE_18-Q3-R46-58_MAXAC.008</strain>
    </source>
</reference>
<dbReference type="CDD" id="cd02440">
    <property type="entry name" value="AdoMet_MTases"/>
    <property type="match status" value="1"/>
</dbReference>
<dbReference type="Pfam" id="PF05724">
    <property type="entry name" value="TPMT"/>
    <property type="match status" value="1"/>
</dbReference>
<keyword evidence="2" id="KW-0808">Transferase</keyword>
<evidence type="ECO:0000313" key="5">
    <source>
        <dbReference type="Proteomes" id="UP000709959"/>
    </source>
</evidence>
<accession>A0A936F599</accession>
<keyword evidence="1 4" id="KW-0489">Methyltransferase</keyword>
<evidence type="ECO:0000256" key="3">
    <source>
        <dbReference type="ARBA" id="ARBA00022691"/>
    </source>
</evidence>
<proteinExistence type="predicted"/>
<name>A0A936F599_9BACT</name>
<dbReference type="GO" id="GO:0032259">
    <property type="term" value="P:methylation"/>
    <property type="evidence" value="ECO:0007669"/>
    <property type="project" value="UniProtKB-KW"/>
</dbReference>
<evidence type="ECO:0000256" key="2">
    <source>
        <dbReference type="ARBA" id="ARBA00022679"/>
    </source>
</evidence>
<dbReference type="PANTHER" id="PTHR10259">
    <property type="entry name" value="THIOPURINE S-METHYLTRANSFERASE"/>
    <property type="match status" value="1"/>
</dbReference>
<evidence type="ECO:0000256" key="1">
    <source>
        <dbReference type="ARBA" id="ARBA00022603"/>
    </source>
</evidence>
<dbReference type="Gene3D" id="3.40.50.150">
    <property type="entry name" value="Vaccinia Virus protein VP39"/>
    <property type="match status" value="1"/>
</dbReference>
<dbReference type="EMBL" id="JADKCH010000017">
    <property type="protein sequence ID" value="MBK8573362.1"/>
    <property type="molecule type" value="Genomic_DNA"/>
</dbReference>
<comment type="caution">
    <text evidence="4">The sequence shown here is derived from an EMBL/GenBank/DDBJ whole genome shotgun (WGS) entry which is preliminary data.</text>
</comment>
<dbReference type="PROSITE" id="PS51585">
    <property type="entry name" value="SAM_MT_TPMT"/>
    <property type="match status" value="1"/>
</dbReference>
<dbReference type="InterPro" id="IPR008854">
    <property type="entry name" value="TPMT"/>
</dbReference>
<dbReference type="AlphaFoldDB" id="A0A936F599"/>
<organism evidence="4 5">
    <name type="scientific">Candidatus Geothrix odensensis</name>
    <dbReference type="NCBI Taxonomy" id="2954440"/>
    <lineage>
        <taxon>Bacteria</taxon>
        <taxon>Pseudomonadati</taxon>
        <taxon>Acidobacteriota</taxon>
        <taxon>Holophagae</taxon>
        <taxon>Holophagales</taxon>
        <taxon>Holophagaceae</taxon>
        <taxon>Geothrix</taxon>
    </lineage>
</organism>
<sequence length="200" mass="22085">MTTHPDYWNQLYRDEGRPGWDMDGATPLVRELLDLALPLGLRPGCELVVPGCGYGHDAAELATLGFAVTGLDFAPLAIQGAMGRYGDRVAWSQADWFTTLLGPWDAIFDHTCFVAMDPARRPAYVEAAARHLRPGGLWLAAFFHDVNGRPGPPHAIPMADLRRLVEPRFEVLHLAEATTSHPRRAGREYLLVGRLRPIPG</sequence>
<dbReference type="PANTHER" id="PTHR10259:SF11">
    <property type="entry name" value="THIOPURINE S-METHYLTRANSFERASE"/>
    <property type="match status" value="1"/>
</dbReference>
<gene>
    <name evidence="4" type="ORF">IPN91_12140</name>
</gene>
<dbReference type="GO" id="GO:0008119">
    <property type="term" value="F:thiopurine S-methyltransferase activity"/>
    <property type="evidence" value="ECO:0007669"/>
    <property type="project" value="TreeGrafter"/>
</dbReference>